<evidence type="ECO:0000256" key="1">
    <source>
        <dbReference type="ARBA" id="ARBA00004202"/>
    </source>
</evidence>
<proteinExistence type="inferred from homology"/>
<dbReference type="Pfam" id="PF00005">
    <property type="entry name" value="ABC_tran"/>
    <property type="match status" value="1"/>
</dbReference>
<dbReference type="InterPro" id="IPR027417">
    <property type="entry name" value="P-loop_NTPase"/>
</dbReference>
<evidence type="ECO:0000313" key="11">
    <source>
        <dbReference type="Proteomes" id="UP000095492"/>
    </source>
</evidence>
<evidence type="ECO:0000313" key="10">
    <source>
        <dbReference type="EMBL" id="CUN24667.1"/>
    </source>
</evidence>
<gene>
    <name evidence="10" type="primary">ecfA2</name>
    <name evidence="10" type="ORF">ERS852448_02765</name>
</gene>
<dbReference type="NCBIfam" id="TIGR04521">
    <property type="entry name" value="ECF_ATPase_2"/>
    <property type="match status" value="1"/>
</dbReference>
<comment type="function">
    <text evidence="8">ATP-binding (A) component of a common energy-coupling factor (ECF) ABC-transporter complex.</text>
</comment>
<dbReference type="FunFam" id="3.40.50.300:FF:000224">
    <property type="entry name" value="Energy-coupling factor transporter ATP-binding protein EcfA"/>
    <property type="match status" value="1"/>
</dbReference>
<dbReference type="EC" id="7.-.-.-" evidence="8"/>
<dbReference type="GO" id="GO:0016887">
    <property type="term" value="F:ATP hydrolysis activity"/>
    <property type="evidence" value="ECO:0007669"/>
    <property type="project" value="InterPro"/>
</dbReference>
<dbReference type="PROSITE" id="PS00211">
    <property type="entry name" value="ABC_TRANSPORTER_1"/>
    <property type="match status" value="1"/>
</dbReference>
<dbReference type="OrthoDB" id="9784332at2"/>
<evidence type="ECO:0000256" key="2">
    <source>
        <dbReference type="ARBA" id="ARBA00022448"/>
    </source>
</evidence>
<evidence type="ECO:0000256" key="7">
    <source>
        <dbReference type="ARBA" id="ARBA00023136"/>
    </source>
</evidence>
<dbReference type="SMART" id="SM00382">
    <property type="entry name" value="AAA"/>
    <property type="match status" value="1"/>
</dbReference>
<comment type="subcellular location">
    <subcellularLocation>
        <location evidence="1 8">Cell membrane</location>
        <topology evidence="1 8">Peripheral membrane protein</topology>
    </subcellularLocation>
</comment>
<dbReference type="GO" id="GO:0043190">
    <property type="term" value="C:ATP-binding cassette (ABC) transporter complex"/>
    <property type="evidence" value="ECO:0007669"/>
    <property type="project" value="TreeGrafter"/>
</dbReference>
<dbReference type="AlphaFoldDB" id="A0A173VET7"/>
<evidence type="ECO:0000259" key="9">
    <source>
        <dbReference type="PROSITE" id="PS50893"/>
    </source>
</evidence>
<accession>A0A173VET7</accession>
<dbReference type="RefSeq" id="WP_022036457.1">
    <property type="nucleotide sequence ID" value="NZ_CBCTYR010000041.1"/>
</dbReference>
<evidence type="ECO:0000256" key="8">
    <source>
        <dbReference type="RuleBase" id="RU365104"/>
    </source>
</evidence>
<keyword evidence="3 8" id="KW-1003">Cell membrane</keyword>
<dbReference type="Gene3D" id="3.40.50.300">
    <property type="entry name" value="P-loop containing nucleotide triphosphate hydrolases"/>
    <property type="match status" value="1"/>
</dbReference>
<feature type="domain" description="ABC transporter" evidence="9">
    <location>
        <begin position="3"/>
        <end position="244"/>
    </location>
</feature>
<dbReference type="SUPFAM" id="SSF52540">
    <property type="entry name" value="P-loop containing nucleoside triphosphate hydrolases"/>
    <property type="match status" value="1"/>
</dbReference>
<dbReference type="EMBL" id="CYYA01000026">
    <property type="protein sequence ID" value="CUN24667.1"/>
    <property type="molecule type" value="Genomic_DNA"/>
</dbReference>
<keyword evidence="4 8" id="KW-0547">Nucleotide-binding</keyword>
<keyword evidence="2 8" id="KW-0813">Transport</keyword>
<dbReference type="PANTHER" id="PTHR43553">
    <property type="entry name" value="HEAVY METAL TRANSPORTER"/>
    <property type="match status" value="1"/>
</dbReference>
<dbReference type="InterPro" id="IPR017871">
    <property type="entry name" value="ABC_transporter-like_CS"/>
</dbReference>
<dbReference type="InterPro" id="IPR003593">
    <property type="entry name" value="AAA+_ATPase"/>
</dbReference>
<keyword evidence="5 8" id="KW-0067">ATP-binding</keyword>
<dbReference type="NCBIfam" id="NF010158">
    <property type="entry name" value="PRK13637.1"/>
    <property type="match status" value="1"/>
</dbReference>
<reference evidence="10 11" key="1">
    <citation type="submission" date="2015-09" db="EMBL/GenBank/DDBJ databases">
        <authorList>
            <consortium name="Pathogen Informatics"/>
        </authorList>
    </citation>
    <scope>NUCLEOTIDE SEQUENCE [LARGE SCALE GENOMIC DNA]</scope>
    <source>
        <strain evidence="10 11">2789STDY5608891</strain>
    </source>
</reference>
<evidence type="ECO:0000256" key="3">
    <source>
        <dbReference type="ARBA" id="ARBA00022475"/>
    </source>
</evidence>
<dbReference type="InterPro" id="IPR015856">
    <property type="entry name" value="ABC_transpr_CbiO/EcfA_su"/>
</dbReference>
<organism evidence="10 11">
    <name type="scientific">Eubacterium ramulus</name>
    <dbReference type="NCBI Taxonomy" id="39490"/>
    <lineage>
        <taxon>Bacteria</taxon>
        <taxon>Bacillati</taxon>
        <taxon>Bacillota</taxon>
        <taxon>Clostridia</taxon>
        <taxon>Eubacteriales</taxon>
        <taxon>Eubacteriaceae</taxon>
        <taxon>Eubacterium</taxon>
    </lineage>
</organism>
<comment type="similarity">
    <text evidence="8">Belongs to the ABC transporter superfamily. Energy-coupling factor EcfA family.</text>
</comment>
<protein>
    <recommendedName>
        <fullName evidence="8">Energy-coupling factor transporter ATP-binding protein EcfA2</fullName>
        <ecNumber evidence="8">7.-.-.-</ecNumber>
    </recommendedName>
</protein>
<dbReference type="PANTHER" id="PTHR43553:SF27">
    <property type="entry name" value="ENERGY-COUPLING FACTOR TRANSPORTER ATP-BINDING PROTEIN ECFA2"/>
    <property type="match status" value="1"/>
</dbReference>
<dbReference type="STRING" id="39490.ERS852448_02765"/>
<dbReference type="PROSITE" id="PS50893">
    <property type="entry name" value="ABC_TRANSPORTER_2"/>
    <property type="match status" value="1"/>
</dbReference>
<dbReference type="Proteomes" id="UP000095492">
    <property type="component" value="Unassembled WGS sequence"/>
</dbReference>
<keyword evidence="10" id="KW-0378">Hydrolase</keyword>
<dbReference type="GO" id="GO:0042626">
    <property type="term" value="F:ATPase-coupled transmembrane transporter activity"/>
    <property type="evidence" value="ECO:0007669"/>
    <property type="project" value="TreeGrafter"/>
</dbReference>
<evidence type="ECO:0000256" key="4">
    <source>
        <dbReference type="ARBA" id="ARBA00022741"/>
    </source>
</evidence>
<sequence length="280" mass="31273">MSIKIENLSYTYAQGSAYEIHALKNLSLEIHDGEFIGIIGHTGSGKSTLIQLLDGLIKADEGHIYYDGEDIYAPGYSLRSLRGRVGLVFQYPEYQLFETTVLKDAAYGPQNQGFSEEEALEKAREALVRVKLSEKYWEMSPFELSGGQKRRAAIAGVIAMNPKVLILDEPTAGLDPKGRDELFDLIRELHEKMDMTVLLVSHSMEDMANYVQRIVVLNHGTLMLDGTPSEVFSHVQELEQVSLAAPQVTYLMKDLEKAGFPVDTTVTTIEEAKKEIIKLC</sequence>
<dbReference type="GO" id="GO:0005524">
    <property type="term" value="F:ATP binding"/>
    <property type="evidence" value="ECO:0007669"/>
    <property type="project" value="UniProtKB-UniRule"/>
</dbReference>
<dbReference type="InterPro" id="IPR030946">
    <property type="entry name" value="EcfA2"/>
</dbReference>
<dbReference type="GeneID" id="97392722"/>
<name>A0A173VET7_EUBRA</name>
<keyword evidence="7 8" id="KW-0472">Membrane</keyword>
<dbReference type="CDD" id="cd03225">
    <property type="entry name" value="ABC_cobalt_CbiO_domain1"/>
    <property type="match status" value="1"/>
</dbReference>
<keyword evidence="6" id="KW-1278">Translocase</keyword>
<dbReference type="InterPro" id="IPR003439">
    <property type="entry name" value="ABC_transporter-like_ATP-bd"/>
</dbReference>
<evidence type="ECO:0000256" key="5">
    <source>
        <dbReference type="ARBA" id="ARBA00022840"/>
    </source>
</evidence>
<dbReference type="InterPro" id="IPR050095">
    <property type="entry name" value="ECF_ABC_transporter_ATP-bd"/>
</dbReference>
<evidence type="ECO:0000256" key="6">
    <source>
        <dbReference type="ARBA" id="ARBA00022967"/>
    </source>
</evidence>
<comment type="subunit">
    <text evidence="8">Forms a stable energy-coupling factor (ECF) transporter complex composed of 2 membrane-embedded substrate-binding proteins (S component), 2 ATP-binding proteins (A component) and 2 transmembrane proteins (T component).</text>
</comment>